<evidence type="ECO:0000313" key="3">
    <source>
        <dbReference type="Proteomes" id="UP000431269"/>
    </source>
</evidence>
<feature type="signal peptide" evidence="1">
    <location>
        <begin position="1"/>
        <end position="19"/>
    </location>
</feature>
<reference evidence="3" key="1">
    <citation type="submission" date="2019-12" db="EMBL/GenBank/DDBJ databases">
        <title>Complete genome of Terracaulis silvestris 0127_4.</title>
        <authorList>
            <person name="Vieira S."/>
            <person name="Riedel T."/>
            <person name="Sproer C."/>
            <person name="Pascual J."/>
            <person name="Boedeker C."/>
            <person name="Overmann J."/>
        </authorList>
    </citation>
    <scope>NUCLEOTIDE SEQUENCE [LARGE SCALE GENOMIC DNA]</scope>
    <source>
        <strain evidence="3">0127_4</strain>
    </source>
</reference>
<keyword evidence="1" id="KW-0732">Signal</keyword>
<feature type="chain" id="PRO_5026145899" description="Secreted protein" evidence="1">
    <location>
        <begin position="20"/>
        <end position="132"/>
    </location>
</feature>
<gene>
    <name evidence="2" type="ORF">DSM104635_02207</name>
</gene>
<name>A0A6I6MPP9_9CAUL</name>
<organism evidence="2 3">
    <name type="scientific">Terricaulis silvestris</name>
    <dbReference type="NCBI Taxonomy" id="2686094"/>
    <lineage>
        <taxon>Bacteria</taxon>
        <taxon>Pseudomonadati</taxon>
        <taxon>Pseudomonadota</taxon>
        <taxon>Alphaproteobacteria</taxon>
        <taxon>Caulobacterales</taxon>
        <taxon>Caulobacteraceae</taxon>
        <taxon>Terricaulis</taxon>
    </lineage>
</organism>
<sequence>MQVATALALLACAVFVACATPPQVSEHDRSCAVLASVAATRSTTPWPQLNGRDEEKVQAIPTTRIADTGYACGNTMHLETGRGPAVFFDIGLSADQRYASLGMGSADHGERCLLQRRQDDWTVIGCMMLWVA</sequence>
<protein>
    <recommendedName>
        <fullName evidence="4">Secreted protein</fullName>
    </recommendedName>
</protein>
<dbReference type="EMBL" id="CP047045">
    <property type="protein sequence ID" value="QGZ95358.1"/>
    <property type="molecule type" value="Genomic_DNA"/>
</dbReference>
<dbReference type="KEGG" id="tsv:DSM104635_02207"/>
<accession>A0A6I6MPP9</accession>
<evidence type="ECO:0000256" key="1">
    <source>
        <dbReference type="SAM" id="SignalP"/>
    </source>
</evidence>
<evidence type="ECO:0008006" key="4">
    <source>
        <dbReference type="Google" id="ProtNLM"/>
    </source>
</evidence>
<proteinExistence type="predicted"/>
<dbReference type="RefSeq" id="WP_158766223.1">
    <property type="nucleotide sequence ID" value="NZ_CP047045.1"/>
</dbReference>
<dbReference type="Proteomes" id="UP000431269">
    <property type="component" value="Chromosome"/>
</dbReference>
<evidence type="ECO:0000313" key="2">
    <source>
        <dbReference type="EMBL" id="QGZ95358.1"/>
    </source>
</evidence>
<keyword evidence="3" id="KW-1185">Reference proteome</keyword>
<dbReference type="AlphaFoldDB" id="A0A6I6MPP9"/>